<name>A0ABW0GS49_9MICO</name>
<gene>
    <name evidence="1" type="ORF">ACFPJ6_12735</name>
</gene>
<dbReference type="RefSeq" id="WP_340269609.1">
    <property type="nucleotide sequence ID" value="NZ_JBBEOG010000004.1"/>
</dbReference>
<organism evidence="1 2">
    <name type="scientific">Aquipuribacter nitratireducens</name>
    <dbReference type="NCBI Taxonomy" id="650104"/>
    <lineage>
        <taxon>Bacteria</taxon>
        <taxon>Bacillati</taxon>
        <taxon>Actinomycetota</taxon>
        <taxon>Actinomycetes</taxon>
        <taxon>Micrococcales</taxon>
        <taxon>Intrasporangiaceae</taxon>
        <taxon>Aquipuribacter</taxon>
    </lineage>
</organism>
<protein>
    <submittedName>
        <fullName evidence="1">Uncharacterized protein</fullName>
    </submittedName>
</protein>
<evidence type="ECO:0000313" key="1">
    <source>
        <dbReference type="EMBL" id="MFC5381656.1"/>
    </source>
</evidence>
<keyword evidence="2" id="KW-1185">Reference proteome</keyword>
<dbReference type="EMBL" id="JBHSLD010000009">
    <property type="protein sequence ID" value="MFC5381656.1"/>
    <property type="molecule type" value="Genomic_DNA"/>
</dbReference>
<comment type="caution">
    <text evidence="1">The sequence shown here is derived from an EMBL/GenBank/DDBJ whole genome shotgun (WGS) entry which is preliminary data.</text>
</comment>
<proteinExistence type="predicted"/>
<sequence>MPMVDHAALPPEEAQRRHEAVVARHGEVLERLRARTAGEVDLDGSRDSLVPLWRWAVARLGEPDAGGDPAGAGLPPWFVRGDDPRETAFPNGMFVLADELGHYLDEVALRTVPGARWRLVGERDGVRMADFQRSGVALGQADLVGPDVAWTMCLRARKGRDTHDTALFDVFRRRVAHVDGGAAADRP</sequence>
<accession>A0ABW0GS49</accession>
<evidence type="ECO:0000313" key="2">
    <source>
        <dbReference type="Proteomes" id="UP001596122"/>
    </source>
</evidence>
<reference evidence="2" key="1">
    <citation type="journal article" date="2019" name="Int. J. Syst. Evol. Microbiol.">
        <title>The Global Catalogue of Microorganisms (GCM) 10K type strain sequencing project: providing services to taxonomists for standard genome sequencing and annotation.</title>
        <authorList>
            <consortium name="The Broad Institute Genomics Platform"/>
            <consortium name="The Broad Institute Genome Sequencing Center for Infectious Disease"/>
            <person name="Wu L."/>
            <person name="Ma J."/>
        </authorList>
    </citation>
    <scope>NUCLEOTIDE SEQUENCE [LARGE SCALE GENOMIC DNA]</scope>
    <source>
        <strain evidence="2">CCUG 43114</strain>
    </source>
</reference>
<dbReference type="Proteomes" id="UP001596122">
    <property type="component" value="Unassembled WGS sequence"/>
</dbReference>